<keyword evidence="3" id="KW-1185">Reference proteome</keyword>
<evidence type="ECO:0000313" key="2">
    <source>
        <dbReference type="EMBL" id="MFC7670145.1"/>
    </source>
</evidence>
<sequence length="52" mass="5514">MLWRAGKDPKNPYGYAPRDLGLEDGAPSSAPVPTQPQAGPVASLNQPRGQKK</sequence>
<evidence type="ECO:0000256" key="1">
    <source>
        <dbReference type="SAM" id="MobiDB-lite"/>
    </source>
</evidence>
<feature type="compositionally biased region" description="Basic and acidic residues" evidence="1">
    <location>
        <begin position="1"/>
        <end position="10"/>
    </location>
</feature>
<dbReference type="EMBL" id="JBHTEK010000001">
    <property type="protein sequence ID" value="MFC7670145.1"/>
    <property type="molecule type" value="Genomic_DNA"/>
</dbReference>
<name>A0ABW2U9E4_9BACT</name>
<proteinExistence type="predicted"/>
<protein>
    <submittedName>
        <fullName evidence="2">Uncharacterized protein</fullName>
    </submittedName>
</protein>
<accession>A0ABW2U9E4</accession>
<feature type="compositionally biased region" description="Polar residues" evidence="1">
    <location>
        <begin position="31"/>
        <end position="52"/>
    </location>
</feature>
<evidence type="ECO:0000313" key="3">
    <source>
        <dbReference type="Proteomes" id="UP001596513"/>
    </source>
</evidence>
<feature type="region of interest" description="Disordered" evidence="1">
    <location>
        <begin position="1"/>
        <end position="52"/>
    </location>
</feature>
<gene>
    <name evidence="2" type="ORF">ACFQT0_24305</name>
</gene>
<comment type="caution">
    <text evidence="2">The sequence shown here is derived from an EMBL/GenBank/DDBJ whole genome shotgun (WGS) entry which is preliminary data.</text>
</comment>
<dbReference type="RefSeq" id="WP_380205611.1">
    <property type="nucleotide sequence ID" value="NZ_JBHTEK010000001.1"/>
</dbReference>
<dbReference type="Proteomes" id="UP001596513">
    <property type="component" value="Unassembled WGS sequence"/>
</dbReference>
<reference evidence="3" key="1">
    <citation type="journal article" date="2019" name="Int. J. Syst. Evol. Microbiol.">
        <title>The Global Catalogue of Microorganisms (GCM) 10K type strain sequencing project: providing services to taxonomists for standard genome sequencing and annotation.</title>
        <authorList>
            <consortium name="The Broad Institute Genomics Platform"/>
            <consortium name="The Broad Institute Genome Sequencing Center for Infectious Disease"/>
            <person name="Wu L."/>
            <person name="Ma J."/>
        </authorList>
    </citation>
    <scope>NUCLEOTIDE SEQUENCE [LARGE SCALE GENOMIC DNA]</scope>
    <source>
        <strain evidence="3">JCM 19635</strain>
    </source>
</reference>
<organism evidence="2 3">
    <name type="scientific">Hymenobacter humi</name>
    <dbReference type="NCBI Taxonomy" id="1411620"/>
    <lineage>
        <taxon>Bacteria</taxon>
        <taxon>Pseudomonadati</taxon>
        <taxon>Bacteroidota</taxon>
        <taxon>Cytophagia</taxon>
        <taxon>Cytophagales</taxon>
        <taxon>Hymenobacteraceae</taxon>
        <taxon>Hymenobacter</taxon>
    </lineage>
</organism>